<accession>A0ABD0LKV9</accession>
<evidence type="ECO:0000313" key="2">
    <source>
        <dbReference type="Proteomes" id="UP001519460"/>
    </source>
</evidence>
<comment type="caution">
    <text evidence="1">The sequence shown here is derived from an EMBL/GenBank/DDBJ whole genome shotgun (WGS) entry which is preliminary data.</text>
</comment>
<sequence>MQPRTSLNEMENKRAGESGILFSDKRFTFYAMRIRHHFLLYMYLKRANVVTADGHNPPFPRTFLPSGTDRPGPRLGQQTACYSGKISPFSSGQRDRSQETTEVLLFIGHIAPDCVRVFRVPRGLREKITAEG</sequence>
<dbReference type="EMBL" id="JACVVK020000040">
    <property type="protein sequence ID" value="KAK7499896.1"/>
    <property type="molecule type" value="Genomic_DNA"/>
</dbReference>
<keyword evidence="2" id="KW-1185">Reference proteome</keyword>
<reference evidence="1 2" key="1">
    <citation type="journal article" date="2023" name="Sci. Data">
        <title>Genome assembly of the Korean intertidal mud-creeper Batillaria attramentaria.</title>
        <authorList>
            <person name="Patra A.K."/>
            <person name="Ho P.T."/>
            <person name="Jun S."/>
            <person name="Lee S.J."/>
            <person name="Kim Y."/>
            <person name="Won Y.J."/>
        </authorList>
    </citation>
    <scope>NUCLEOTIDE SEQUENCE [LARGE SCALE GENOMIC DNA]</scope>
    <source>
        <strain evidence="1">Wonlab-2016</strain>
    </source>
</reference>
<protein>
    <submittedName>
        <fullName evidence="1">Uncharacterized protein</fullName>
    </submittedName>
</protein>
<proteinExistence type="predicted"/>
<evidence type="ECO:0000313" key="1">
    <source>
        <dbReference type="EMBL" id="KAK7499896.1"/>
    </source>
</evidence>
<organism evidence="1 2">
    <name type="scientific">Batillaria attramentaria</name>
    <dbReference type="NCBI Taxonomy" id="370345"/>
    <lineage>
        <taxon>Eukaryota</taxon>
        <taxon>Metazoa</taxon>
        <taxon>Spiralia</taxon>
        <taxon>Lophotrochozoa</taxon>
        <taxon>Mollusca</taxon>
        <taxon>Gastropoda</taxon>
        <taxon>Caenogastropoda</taxon>
        <taxon>Sorbeoconcha</taxon>
        <taxon>Cerithioidea</taxon>
        <taxon>Batillariidae</taxon>
        <taxon>Batillaria</taxon>
    </lineage>
</organism>
<name>A0ABD0LKV9_9CAEN</name>
<gene>
    <name evidence="1" type="ORF">BaRGS_00008744</name>
</gene>
<dbReference type="AlphaFoldDB" id="A0ABD0LKV9"/>
<dbReference type="Proteomes" id="UP001519460">
    <property type="component" value="Unassembled WGS sequence"/>
</dbReference>